<dbReference type="OrthoDB" id="67788at2"/>
<sequence length="353" mass="41537">MAKYYIKKLGFQELGSPKPDGSVSRGRYIYVSKQVQSFFPQLSKVITNDAVVIPIVPFFKNEKVYSWYVYHNDKYNQSNGTRDEFRIYLNKLIDPNKLYQPNDIVVFERVEQNDNELMPLYFMYRFDNENENYHFLTSLITNSKIKGGHALFEGDLPFIEHNTNNVENIKVIIANDAEREIVKQQDEILQEFTIANDTTKQQEENLEENENYEDIEQIRGAHLFNSVSFRDFVLLAYDYKCAITEKVIYWNSFYNLEAAHIKPKAHLGTFLPCNGIALCRDMHWAFDKGFITIDNELKVIVHEDVKNTLLNEYHGKKIIVPKVEYFQPSIIFLKHHQTNVFGMFKYSGMIRKI</sequence>
<name>A0A316EY89_9BACT</name>
<gene>
    <name evidence="2" type="ORF">LV89_01043</name>
</gene>
<dbReference type="EMBL" id="QGGO01000004">
    <property type="protein sequence ID" value="PWK28260.1"/>
    <property type="molecule type" value="Genomic_DNA"/>
</dbReference>
<comment type="caution">
    <text evidence="2">The sequence shown here is derived from an EMBL/GenBank/DDBJ whole genome shotgun (WGS) entry which is preliminary data.</text>
</comment>
<keyword evidence="2" id="KW-0255">Endonuclease</keyword>
<dbReference type="InterPro" id="IPR003615">
    <property type="entry name" value="HNH_nuc"/>
</dbReference>
<dbReference type="GO" id="GO:0004519">
    <property type="term" value="F:endonuclease activity"/>
    <property type="evidence" value="ECO:0007669"/>
    <property type="project" value="UniProtKB-KW"/>
</dbReference>
<dbReference type="Proteomes" id="UP000245489">
    <property type="component" value="Unassembled WGS sequence"/>
</dbReference>
<evidence type="ECO:0000313" key="2">
    <source>
        <dbReference type="EMBL" id="PWK28260.1"/>
    </source>
</evidence>
<feature type="domain" description="HNH nuclease" evidence="1">
    <location>
        <begin position="241"/>
        <end position="294"/>
    </location>
</feature>
<dbReference type="RefSeq" id="WP_109741816.1">
    <property type="nucleotide sequence ID" value="NZ_QGGO01000004.1"/>
</dbReference>
<protein>
    <submittedName>
        <fullName evidence="2">HNH endonuclease</fullName>
    </submittedName>
</protein>
<keyword evidence="2" id="KW-0378">Hydrolase</keyword>
<keyword evidence="3" id="KW-1185">Reference proteome</keyword>
<proteinExistence type="predicted"/>
<accession>A0A316EY89</accession>
<evidence type="ECO:0000313" key="3">
    <source>
        <dbReference type="Proteomes" id="UP000245489"/>
    </source>
</evidence>
<keyword evidence="2" id="KW-0540">Nuclease</keyword>
<organism evidence="2 3">
    <name type="scientific">Arcicella aurantiaca</name>
    <dbReference type="NCBI Taxonomy" id="591202"/>
    <lineage>
        <taxon>Bacteria</taxon>
        <taxon>Pseudomonadati</taxon>
        <taxon>Bacteroidota</taxon>
        <taxon>Cytophagia</taxon>
        <taxon>Cytophagales</taxon>
        <taxon>Flectobacillaceae</taxon>
        <taxon>Arcicella</taxon>
    </lineage>
</organism>
<evidence type="ECO:0000259" key="1">
    <source>
        <dbReference type="Pfam" id="PF13391"/>
    </source>
</evidence>
<reference evidence="2 3" key="1">
    <citation type="submission" date="2018-05" db="EMBL/GenBank/DDBJ databases">
        <title>Genomic Encyclopedia of Archaeal and Bacterial Type Strains, Phase II (KMG-II): from individual species to whole genera.</title>
        <authorList>
            <person name="Goeker M."/>
        </authorList>
    </citation>
    <scope>NUCLEOTIDE SEQUENCE [LARGE SCALE GENOMIC DNA]</scope>
    <source>
        <strain evidence="2 3">DSM 22214</strain>
    </source>
</reference>
<dbReference type="Pfam" id="PF13391">
    <property type="entry name" value="HNH_2"/>
    <property type="match status" value="1"/>
</dbReference>
<dbReference type="AlphaFoldDB" id="A0A316EY89"/>